<keyword evidence="1" id="KW-0812">Transmembrane</keyword>
<dbReference type="PANTHER" id="PTHR43118:SF1">
    <property type="entry name" value="RHAMNOGALACTURONAN LYASE (EUROFUNG)"/>
    <property type="match status" value="1"/>
</dbReference>
<keyword evidence="6" id="KW-1185">Reference proteome</keyword>
<protein>
    <recommendedName>
        <fullName evidence="7">FG-GAP repeat protein</fullName>
    </recommendedName>
</protein>
<dbReference type="Gene3D" id="2.60.120.200">
    <property type="match status" value="1"/>
</dbReference>
<sequence>MEFSQSYLISMFILTIKACYINMQKRHISLALTAVIIFIFWGSPGNAQRQMEALGRGVVAVHSSEKQVFISWRLSGTEPATTAFNIYRQTGEQTPVRLNRTPLTNVTWFIDSLANLSASTTWQVKPVLNGKELTAGAGAFTLPANAPVQQYLSVPIQPPPGSSIMNQAYTFSANDASVGDLNGDGEYELILKWEPSNAKNPPQPGFTGPQIIDAYTLTGKLLWRIDLGKNIRSGAAYTQLLVYDLDGDGRAEVVCKTADGTIDGKGRVIGDSTKDWRTFTEKDPTYGKIVNGPEYLTVFDGLTGAALATSTFIPDRYPLNGWGGIGGNGGNDNNGGRADRYTAGIAYLDGVHPSVVFVRGWYGRSVLAAWDYRNKQLTSRWVFDSKDAGNPYSGMGNHSLTVGDVDGDGKDEICIGAMTVDDDGKGLYTTGLRHGDALHMTCMNPDRPGMEVFGIHESEEKTLALQTPGVAMFDAKDGKILFRLAPGVDVGRGVAADIDPTHKGFENWGGPGGLRDVHGKTITERTPSSTNFVIWWDGDLTRELLDKNRIDKWDWKNETTNNLLTAEDCVANNGTKATPCLSADLFGDWREEVIWRTADSKELRIYTTTIPTTHRFYTLMHDPQYRLAIAWQNVSYNQPPHPGFYFGEGMTGQPRPDITTPRVQQQTDASSLTGGTLIYSDNFSKPVDPRQWIVEAAPEERASVHTQNDQLVLDTKGGVTVWLNQLLKNNIRIEYDRKVVVAGGVNDRLSDLNNFWMAKDPGNKTLFTRNGVLESYDSLQLYYAGMGGNSNRTTRFRKYEGNGERKLLQEFTDATHLLQPNKIYHIAIITKNGVTSYWVDGQCYFSYNDPSPLKEGYFGFRSTKSHQEVSQFKVFQVD</sequence>
<feature type="domain" description="DUF6250" evidence="3">
    <location>
        <begin position="713"/>
        <end position="872"/>
    </location>
</feature>
<dbReference type="Gene3D" id="2.60.40.10">
    <property type="entry name" value="Immunoglobulins"/>
    <property type="match status" value="1"/>
</dbReference>
<dbReference type="CDD" id="cd10318">
    <property type="entry name" value="RGL11"/>
    <property type="match status" value="1"/>
</dbReference>
<dbReference type="InterPro" id="IPR041624">
    <property type="entry name" value="RGI_lyase"/>
</dbReference>
<feature type="domain" description="Rhamnogalacturonan I lyase beta-sheet" evidence="2">
    <location>
        <begin position="49"/>
        <end position="135"/>
    </location>
</feature>
<dbReference type="InterPro" id="IPR028994">
    <property type="entry name" value="Integrin_alpha_N"/>
</dbReference>
<feature type="domain" description="Rhamnogalacturonan lyase family 11 C-terminal" evidence="4">
    <location>
        <begin position="151"/>
        <end position="656"/>
    </location>
</feature>
<dbReference type="Pfam" id="PF19763">
    <property type="entry name" value="DUF6250"/>
    <property type="match status" value="1"/>
</dbReference>
<accession>A0ABX3NLU2</accession>
<dbReference type="Pfam" id="PF21348">
    <property type="entry name" value="RGL11_C"/>
    <property type="match status" value="1"/>
</dbReference>
<dbReference type="Pfam" id="PF18370">
    <property type="entry name" value="RGI_lyase"/>
    <property type="match status" value="1"/>
</dbReference>
<proteinExistence type="predicted"/>
<gene>
    <name evidence="5" type="ORF">A4D02_17745</name>
</gene>
<evidence type="ECO:0000313" key="5">
    <source>
        <dbReference type="EMBL" id="OQP39170.1"/>
    </source>
</evidence>
<evidence type="ECO:0008006" key="7">
    <source>
        <dbReference type="Google" id="ProtNLM"/>
    </source>
</evidence>
<dbReference type="SUPFAM" id="SSF69318">
    <property type="entry name" value="Integrin alpha N-terminal domain"/>
    <property type="match status" value="1"/>
</dbReference>
<feature type="transmembrane region" description="Helical" evidence="1">
    <location>
        <begin position="6"/>
        <end position="23"/>
    </location>
</feature>
<feature type="transmembrane region" description="Helical" evidence="1">
    <location>
        <begin position="30"/>
        <end position="47"/>
    </location>
</feature>
<dbReference type="Proteomes" id="UP000192277">
    <property type="component" value="Unassembled WGS sequence"/>
</dbReference>
<dbReference type="PANTHER" id="PTHR43118">
    <property type="entry name" value="RHAMNOGALACTURONAN LYASE (EUROFUNG)"/>
    <property type="match status" value="1"/>
</dbReference>
<evidence type="ECO:0000259" key="4">
    <source>
        <dbReference type="Pfam" id="PF21348"/>
    </source>
</evidence>
<reference evidence="5 6" key="1">
    <citation type="submission" date="2016-04" db="EMBL/GenBank/DDBJ databases">
        <authorList>
            <person name="Chen L."/>
            <person name="Zhuang W."/>
            <person name="Wang G."/>
        </authorList>
    </citation>
    <scope>NUCLEOTIDE SEQUENCE [LARGE SCALE GENOMIC DNA]</scope>
    <source>
        <strain evidence="6">GR20</strain>
    </source>
</reference>
<dbReference type="InterPro" id="IPR013783">
    <property type="entry name" value="Ig-like_fold"/>
</dbReference>
<evidence type="ECO:0000259" key="2">
    <source>
        <dbReference type="Pfam" id="PF18370"/>
    </source>
</evidence>
<dbReference type="InterPro" id="IPR049366">
    <property type="entry name" value="RGL11_C"/>
</dbReference>
<name>A0ABX3NLU2_9BACT</name>
<evidence type="ECO:0000256" key="1">
    <source>
        <dbReference type="SAM" id="Phobius"/>
    </source>
</evidence>
<evidence type="ECO:0000313" key="6">
    <source>
        <dbReference type="Proteomes" id="UP000192277"/>
    </source>
</evidence>
<dbReference type="InterPro" id="IPR034641">
    <property type="entry name" value="RGL11"/>
</dbReference>
<keyword evidence="1" id="KW-1133">Transmembrane helix</keyword>
<organism evidence="5 6">
    <name type="scientific">Niastella koreensis</name>
    <dbReference type="NCBI Taxonomy" id="354356"/>
    <lineage>
        <taxon>Bacteria</taxon>
        <taxon>Pseudomonadati</taxon>
        <taxon>Bacteroidota</taxon>
        <taxon>Chitinophagia</taxon>
        <taxon>Chitinophagales</taxon>
        <taxon>Chitinophagaceae</taxon>
        <taxon>Niastella</taxon>
    </lineage>
</organism>
<dbReference type="EMBL" id="LWBO01000084">
    <property type="protein sequence ID" value="OQP39170.1"/>
    <property type="molecule type" value="Genomic_DNA"/>
</dbReference>
<evidence type="ECO:0000259" key="3">
    <source>
        <dbReference type="Pfam" id="PF19763"/>
    </source>
</evidence>
<dbReference type="InterPro" id="IPR046217">
    <property type="entry name" value="DUF6250"/>
</dbReference>
<keyword evidence="1" id="KW-0472">Membrane</keyword>
<comment type="caution">
    <text evidence="5">The sequence shown here is derived from an EMBL/GenBank/DDBJ whole genome shotgun (WGS) entry which is preliminary data.</text>
</comment>